<comment type="caution">
    <text evidence="2">The sequence shown here is derived from an EMBL/GenBank/DDBJ whole genome shotgun (WGS) entry which is preliminary data.</text>
</comment>
<evidence type="ECO:0000313" key="2">
    <source>
        <dbReference type="EMBL" id="ROR80951.1"/>
    </source>
</evidence>
<dbReference type="InterPro" id="IPR050571">
    <property type="entry name" value="Class-IV_PLP-Dep_Aminotrnsfr"/>
</dbReference>
<dbReference type="InterPro" id="IPR043131">
    <property type="entry name" value="BCAT-like_N"/>
</dbReference>
<sequence length="294" mass="31181">MSVPIVFLLDVLPADAVIDDVDLAARITPAGDGSGVLSVFDLGPARGDGIFETIGVVGRHPQSVEAHLDRLTESAAILDLPAPNHAQWRLAIARAIAELPDVDQSAVRLVVTRGSGGRPTAWISATPADGFPERENGIEVVLLDRGLPSDVQERSPWLLAGAKTLSYAVNMAALREAHRRGADDVLFVSSDGFVLEGPTSTVVVRIDGTFVTPPPSSGILPGTTQLALWAHLEEQGLPHEYRMLTPEDVLDAEAAWLLSSVRLAAPVRAVDGRPLPMDAGLTARINDALLSRTD</sequence>
<name>A0A3N2C0D2_9MICO</name>
<gene>
    <name evidence="2" type="ORF">EDD42_0998</name>
</gene>
<accession>A0A3N2C0D2</accession>
<keyword evidence="3" id="KW-1185">Reference proteome</keyword>
<dbReference type="GO" id="GO:0046394">
    <property type="term" value="P:carboxylic acid biosynthetic process"/>
    <property type="evidence" value="ECO:0007669"/>
    <property type="project" value="UniProtKB-ARBA"/>
</dbReference>
<dbReference type="SUPFAM" id="SSF56752">
    <property type="entry name" value="D-aminoacid aminotransferase-like PLP-dependent enzymes"/>
    <property type="match status" value="1"/>
</dbReference>
<dbReference type="Gene3D" id="3.30.470.10">
    <property type="match status" value="1"/>
</dbReference>
<keyword evidence="2" id="KW-0456">Lyase</keyword>
<dbReference type="GO" id="GO:0016829">
    <property type="term" value="F:lyase activity"/>
    <property type="evidence" value="ECO:0007669"/>
    <property type="project" value="UniProtKB-KW"/>
</dbReference>
<dbReference type="EMBL" id="RKHL01000001">
    <property type="protein sequence ID" value="ROR80951.1"/>
    <property type="molecule type" value="Genomic_DNA"/>
</dbReference>
<protein>
    <submittedName>
        <fullName evidence="2">4-amino-4-deoxychorismate lyase</fullName>
    </submittedName>
</protein>
<dbReference type="NCBIfam" id="NF005888">
    <property type="entry name" value="PRK07849.1-3"/>
    <property type="match status" value="1"/>
</dbReference>
<dbReference type="Proteomes" id="UP000266915">
    <property type="component" value="Unassembled WGS sequence"/>
</dbReference>
<dbReference type="PANTHER" id="PTHR42743">
    <property type="entry name" value="AMINO-ACID AMINOTRANSFERASE"/>
    <property type="match status" value="1"/>
</dbReference>
<dbReference type="GO" id="GO:0005829">
    <property type="term" value="C:cytosol"/>
    <property type="evidence" value="ECO:0007669"/>
    <property type="project" value="TreeGrafter"/>
</dbReference>
<evidence type="ECO:0000313" key="3">
    <source>
        <dbReference type="Proteomes" id="UP000266915"/>
    </source>
</evidence>
<dbReference type="AlphaFoldDB" id="A0A3N2C0D2"/>
<proteinExistence type="inferred from homology"/>
<evidence type="ECO:0000256" key="1">
    <source>
        <dbReference type="ARBA" id="ARBA00009320"/>
    </source>
</evidence>
<reference evidence="2 3" key="1">
    <citation type="submission" date="2018-11" db="EMBL/GenBank/DDBJ databases">
        <title>Sequencing the genomes of 1000 actinobacteria strains.</title>
        <authorList>
            <person name="Klenk H.-P."/>
        </authorList>
    </citation>
    <scope>NUCLEOTIDE SEQUENCE [LARGE SCALE GENOMIC DNA]</scope>
    <source>
        <strain evidence="2 3">DSM 14012</strain>
    </source>
</reference>
<dbReference type="InterPro" id="IPR043132">
    <property type="entry name" value="BCAT-like_C"/>
</dbReference>
<dbReference type="Pfam" id="PF01063">
    <property type="entry name" value="Aminotran_4"/>
    <property type="match status" value="1"/>
</dbReference>
<dbReference type="InterPro" id="IPR036038">
    <property type="entry name" value="Aminotransferase-like"/>
</dbReference>
<organism evidence="2 3">
    <name type="scientific">Plantibacter flavus</name>
    <dbReference type="NCBI Taxonomy" id="150123"/>
    <lineage>
        <taxon>Bacteria</taxon>
        <taxon>Bacillati</taxon>
        <taxon>Actinomycetota</taxon>
        <taxon>Actinomycetes</taxon>
        <taxon>Micrococcales</taxon>
        <taxon>Microbacteriaceae</taxon>
        <taxon>Plantibacter</taxon>
    </lineage>
</organism>
<dbReference type="InterPro" id="IPR001544">
    <property type="entry name" value="Aminotrans_IV"/>
</dbReference>
<dbReference type="PANTHER" id="PTHR42743:SF11">
    <property type="entry name" value="AMINODEOXYCHORISMATE LYASE"/>
    <property type="match status" value="1"/>
</dbReference>
<comment type="similarity">
    <text evidence="1">Belongs to the class-IV pyridoxal-phosphate-dependent aminotransferase family.</text>
</comment>
<dbReference type="RefSeq" id="WP_085510252.1">
    <property type="nucleotide sequence ID" value="NZ_FXAP01000001.1"/>
</dbReference>
<dbReference type="Gene3D" id="3.20.10.10">
    <property type="entry name" value="D-amino Acid Aminotransferase, subunit A, domain 2"/>
    <property type="match status" value="1"/>
</dbReference>